<dbReference type="EMBL" id="MVGT01000059">
    <property type="protein sequence ID" value="OVA20665.1"/>
    <property type="molecule type" value="Genomic_DNA"/>
</dbReference>
<proteinExistence type="predicted"/>
<protein>
    <submittedName>
        <fullName evidence="3">Uncharacterized protein</fullName>
    </submittedName>
</protein>
<sequence length="161" mass="17973">MAEKREEETPAISTPDFGEKSDSRKDPADFQTEEVEEKPAGGKEPDTVREPKRRRKCPAALEKFEEFETSNRSFSFSFDTKITSGGHTESTPKFGSFNLVGELGLLGTITSTTQEEEEDCDDQISLGFAENNNEEQEEVEEKGQTKSEIENSIPIVVRTAD</sequence>
<keyword evidence="4" id="KW-1185">Reference proteome</keyword>
<name>A0A200RD67_MACCD</name>
<evidence type="ECO:0000313" key="4">
    <source>
        <dbReference type="Proteomes" id="UP000195402"/>
    </source>
</evidence>
<organism evidence="3 4">
    <name type="scientific">Macleaya cordata</name>
    <name type="common">Five-seeded plume-poppy</name>
    <name type="synonym">Bocconia cordata</name>
    <dbReference type="NCBI Taxonomy" id="56857"/>
    <lineage>
        <taxon>Eukaryota</taxon>
        <taxon>Viridiplantae</taxon>
        <taxon>Streptophyta</taxon>
        <taxon>Embryophyta</taxon>
        <taxon>Tracheophyta</taxon>
        <taxon>Spermatophyta</taxon>
        <taxon>Magnoliopsida</taxon>
        <taxon>Ranunculales</taxon>
        <taxon>Papaveraceae</taxon>
        <taxon>Papaveroideae</taxon>
        <taxon>Macleaya</taxon>
    </lineage>
</organism>
<dbReference type="EMBL" id="MVGT01000338">
    <property type="protein sequence ID" value="OVA18976.1"/>
    <property type="molecule type" value="Genomic_DNA"/>
</dbReference>
<gene>
    <name evidence="2" type="ORF">BVC80_6123g2</name>
    <name evidence="3" type="ORF">BVC80_881g12</name>
</gene>
<accession>A0A200RD67</accession>
<evidence type="ECO:0000313" key="3">
    <source>
        <dbReference type="EMBL" id="OVA20665.1"/>
    </source>
</evidence>
<feature type="compositionally biased region" description="Basic and acidic residues" evidence="1">
    <location>
        <begin position="17"/>
        <end position="28"/>
    </location>
</feature>
<comment type="caution">
    <text evidence="3">The sequence shown here is derived from an EMBL/GenBank/DDBJ whole genome shotgun (WGS) entry which is preliminary data.</text>
</comment>
<evidence type="ECO:0000256" key="1">
    <source>
        <dbReference type="SAM" id="MobiDB-lite"/>
    </source>
</evidence>
<dbReference type="OrthoDB" id="847710at2759"/>
<feature type="region of interest" description="Disordered" evidence="1">
    <location>
        <begin position="1"/>
        <end position="55"/>
    </location>
</feature>
<feature type="compositionally biased region" description="Basic and acidic residues" evidence="1">
    <location>
        <begin position="37"/>
        <end position="50"/>
    </location>
</feature>
<reference evidence="3 4" key="1">
    <citation type="journal article" date="2017" name="Mol. Plant">
        <title>The Genome of Medicinal Plant Macleaya cordata Provides New Insights into Benzylisoquinoline Alkaloids Metabolism.</title>
        <authorList>
            <person name="Liu X."/>
            <person name="Liu Y."/>
            <person name="Huang P."/>
            <person name="Ma Y."/>
            <person name="Qing Z."/>
            <person name="Tang Q."/>
            <person name="Cao H."/>
            <person name="Cheng P."/>
            <person name="Zheng Y."/>
            <person name="Yuan Z."/>
            <person name="Zhou Y."/>
            <person name="Liu J."/>
            <person name="Tang Z."/>
            <person name="Zhuo Y."/>
            <person name="Zhang Y."/>
            <person name="Yu L."/>
            <person name="Huang J."/>
            <person name="Yang P."/>
            <person name="Peng Q."/>
            <person name="Zhang J."/>
            <person name="Jiang W."/>
            <person name="Zhang Z."/>
            <person name="Lin K."/>
            <person name="Ro D.K."/>
            <person name="Chen X."/>
            <person name="Xiong X."/>
            <person name="Shang Y."/>
            <person name="Huang S."/>
            <person name="Zeng J."/>
        </authorList>
    </citation>
    <scope>NUCLEOTIDE SEQUENCE [LARGE SCALE GENOMIC DNA]</scope>
    <source>
        <strain evidence="3">BLH2017</strain>
        <strain evidence="4">cv. BLH2017</strain>
        <tissue evidence="3">Root</tissue>
    </source>
</reference>
<dbReference type="Proteomes" id="UP000195402">
    <property type="component" value="Unassembled WGS sequence"/>
</dbReference>
<feature type="region of interest" description="Disordered" evidence="1">
    <location>
        <begin position="130"/>
        <end position="161"/>
    </location>
</feature>
<dbReference type="AlphaFoldDB" id="A0A200RD67"/>
<evidence type="ECO:0000313" key="2">
    <source>
        <dbReference type="EMBL" id="OVA18976.1"/>
    </source>
</evidence>